<dbReference type="OrthoDB" id="7956186at2"/>
<accession>A0A4R3K4X3</accession>
<name>A0A4R3K4X3_9FIRM</name>
<protein>
    <submittedName>
        <fullName evidence="1">Uncharacterized protein</fullName>
    </submittedName>
</protein>
<organism evidence="1 2">
    <name type="scientific">Muricomes intestini</name>
    <dbReference type="NCBI Taxonomy" id="1796634"/>
    <lineage>
        <taxon>Bacteria</taxon>
        <taxon>Bacillati</taxon>
        <taxon>Bacillota</taxon>
        <taxon>Clostridia</taxon>
        <taxon>Lachnospirales</taxon>
        <taxon>Lachnospiraceae</taxon>
        <taxon>Muricomes</taxon>
    </lineage>
</organism>
<evidence type="ECO:0000313" key="1">
    <source>
        <dbReference type="EMBL" id="TCS77755.1"/>
    </source>
</evidence>
<gene>
    <name evidence="1" type="ORF">EDD59_11574</name>
</gene>
<keyword evidence="2" id="KW-1185">Reference proteome</keyword>
<dbReference type="EMBL" id="SLZZ01000015">
    <property type="protein sequence ID" value="TCS77755.1"/>
    <property type="molecule type" value="Genomic_DNA"/>
</dbReference>
<proteinExistence type="predicted"/>
<comment type="caution">
    <text evidence="1">The sequence shown here is derived from an EMBL/GenBank/DDBJ whole genome shotgun (WGS) entry which is preliminary data.</text>
</comment>
<sequence>MSDEAYKSNYPVNKKMEDVIADSIAEDAEITRWNKEWARQFEKFAHGWMPKLFPANYYKDMINYWIPFAFDPAHRYPSIRFPWITTVAYTSEVADETARTHICICVPVHI</sequence>
<reference evidence="1 2" key="1">
    <citation type="submission" date="2019-03" db="EMBL/GenBank/DDBJ databases">
        <title>Genomic Encyclopedia of Type Strains, Phase IV (KMG-IV): sequencing the most valuable type-strain genomes for metagenomic binning, comparative biology and taxonomic classification.</title>
        <authorList>
            <person name="Goeker M."/>
        </authorList>
    </citation>
    <scope>NUCLEOTIDE SEQUENCE [LARGE SCALE GENOMIC DNA]</scope>
    <source>
        <strain evidence="1 2">DSM 29489</strain>
    </source>
</reference>
<evidence type="ECO:0000313" key="2">
    <source>
        <dbReference type="Proteomes" id="UP000295726"/>
    </source>
</evidence>
<dbReference type="Proteomes" id="UP000295726">
    <property type="component" value="Unassembled WGS sequence"/>
</dbReference>
<dbReference type="AlphaFoldDB" id="A0A4R3K4X3"/>